<gene>
    <name evidence="2" type="ORF">NRB20_29560</name>
</gene>
<keyword evidence="1" id="KW-0812">Transmembrane</keyword>
<accession>A0A7K0D2H5</accession>
<dbReference type="RefSeq" id="WP_153410611.1">
    <property type="nucleotide sequence ID" value="NZ_WEGK01000005.1"/>
</dbReference>
<dbReference type="Proteomes" id="UP000438448">
    <property type="component" value="Unassembled WGS sequence"/>
</dbReference>
<keyword evidence="3" id="KW-1185">Reference proteome</keyword>
<dbReference type="InterPro" id="IPR045428">
    <property type="entry name" value="EACC1"/>
</dbReference>
<keyword evidence="1" id="KW-0472">Membrane</keyword>
<keyword evidence="1" id="KW-1133">Transmembrane helix</keyword>
<evidence type="ECO:0000256" key="1">
    <source>
        <dbReference type="SAM" id="Phobius"/>
    </source>
</evidence>
<comment type="caution">
    <text evidence="2">The sequence shown here is derived from an EMBL/GenBank/DDBJ whole genome shotgun (WGS) entry which is preliminary data.</text>
</comment>
<proteinExistence type="predicted"/>
<feature type="transmembrane region" description="Helical" evidence="1">
    <location>
        <begin position="51"/>
        <end position="73"/>
    </location>
</feature>
<organism evidence="2 3">
    <name type="scientific">Nocardia macrotermitis</name>
    <dbReference type="NCBI Taxonomy" id="2585198"/>
    <lineage>
        <taxon>Bacteria</taxon>
        <taxon>Bacillati</taxon>
        <taxon>Actinomycetota</taxon>
        <taxon>Actinomycetes</taxon>
        <taxon>Mycobacteriales</taxon>
        <taxon>Nocardiaceae</taxon>
        <taxon>Nocardia</taxon>
    </lineage>
</organism>
<reference evidence="2 3" key="1">
    <citation type="submission" date="2019-10" db="EMBL/GenBank/DDBJ databases">
        <title>Nocardia macrotermitis sp. nov. and Nocardia aurantia sp. nov., isolated from the gut of fungus growing-termite Macrotermes natalensis.</title>
        <authorList>
            <person name="Benndorf R."/>
            <person name="Schwitalla J."/>
            <person name="Martin K."/>
            <person name="De Beer W."/>
            <person name="Kaster A.-K."/>
            <person name="Vollmers J."/>
            <person name="Poulsen M."/>
            <person name="Beemelmanns C."/>
        </authorList>
    </citation>
    <scope>NUCLEOTIDE SEQUENCE [LARGE SCALE GENOMIC DNA]</scope>
    <source>
        <strain evidence="2 3">RB20</strain>
    </source>
</reference>
<dbReference type="AlphaFoldDB" id="A0A7K0D2H5"/>
<evidence type="ECO:0000313" key="3">
    <source>
        <dbReference type="Proteomes" id="UP000438448"/>
    </source>
</evidence>
<dbReference type="Pfam" id="PF19953">
    <property type="entry name" value="EACC1"/>
    <property type="match status" value="1"/>
</dbReference>
<dbReference type="OrthoDB" id="4326567at2"/>
<name>A0A7K0D2H5_9NOCA</name>
<dbReference type="EMBL" id="WEGK01000005">
    <property type="protein sequence ID" value="MQY19861.1"/>
    <property type="molecule type" value="Genomic_DNA"/>
</dbReference>
<protein>
    <submittedName>
        <fullName evidence="2">Uncharacterized protein</fullName>
    </submittedName>
</protein>
<sequence>MAVQIRLVGDTAAREIVELRDWLSREDELRGHVQAVPAAIEADEMGGLVEVLMVTLGANGAGATLAASLSVWIKHRRPTVKIEVKHADGREVTIDLRNAPDLDVPELLDAMLAG</sequence>
<evidence type="ECO:0000313" key="2">
    <source>
        <dbReference type="EMBL" id="MQY19861.1"/>
    </source>
</evidence>